<dbReference type="Proteomes" id="UP000499080">
    <property type="component" value="Unassembled WGS sequence"/>
</dbReference>
<keyword evidence="2" id="KW-1185">Reference proteome</keyword>
<gene>
    <name evidence="1" type="ORF">AVEN_81046_1</name>
</gene>
<proteinExistence type="predicted"/>
<organism evidence="1 2">
    <name type="scientific">Araneus ventricosus</name>
    <name type="common">Orbweaver spider</name>
    <name type="synonym">Epeira ventricosa</name>
    <dbReference type="NCBI Taxonomy" id="182803"/>
    <lineage>
        <taxon>Eukaryota</taxon>
        <taxon>Metazoa</taxon>
        <taxon>Ecdysozoa</taxon>
        <taxon>Arthropoda</taxon>
        <taxon>Chelicerata</taxon>
        <taxon>Arachnida</taxon>
        <taxon>Araneae</taxon>
        <taxon>Araneomorphae</taxon>
        <taxon>Entelegynae</taxon>
        <taxon>Araneoidea</taxon>
        <taxon>Araneidae</taxon>
        <taxon>Araneus</taxon>
    </lineage>
</organism>
<evidence type="ECO:0000313" key="2">
    <source>
        <dbReference type="Proteomes" id="UP000499080"/>
    </source>
</evidence>
<protein>
    <submittedName>
        <fullName evidence="1">Uncharacterized protein</fullName>
    </submittedName>
</protein>
<dbReference type="AlphaFoldDB" id="A0A4Y2JQX8"/>
<accession>A0A4Y2JQX8</accession>
<reference evidence="1 2" key="1">
    <citation type="journal article" date="2019" name="Sci. Rep.">
        <title>Orb-weaving spider Araneus ventricosus genome elucidates the spidroin gene catalogue.</title>
        <authorList>
            <person name="Kono N."/>
            <person name="Nakamura H."/>
            <person name="Ohtoshi R."/>
            <person name="Moran D.A.P."/>
            <person name="Shinohara A."/>
            <person name="Yoshida Y."/>
            <person name="Fujiwara M."/>
            <person name="Mori M."/>
            <person name="Tomita M."/>
            <person name="Arakawa K."/>
        </authorList>
    </citation>
    <scope>NUCLEOTIDE SEQUENCE [LARGE SCALE GENOMIC DNA]</scope>
</reference>
<comment type="caution">
    <text evidence="1">The sequence shown here is derived from an EMBL/GenBank/DDBJ whole genome shotgun (WGS) entry which is preliminary data.</text>
</comment>
<dbReference type="EMBL" id="BGPR01003788">
    <property type="protein sequence ID" value="GBM92430.1"/>
    <property type="molecule type" value="Genomic_DNA"/>
</dbReference>
<evidence type="ECO:0000313" key="1">
    <source>
        <dbReference type="EMBL" id="GBM92430.1"/>
    </source>
</evidence>
<sequence length="107" mass="12348">MVIKLPLSRDVTDPICLVSWLLNRCRPSLINAVDILNIEFESVVVTGKIGEESYDNVLIKDRDYSVTCEVRKDRDFLHFRKTCSQSLATLLHLLQLTGIFIRFLMAY</sequence>
<name>A0A4Y2JQX8_ARAVE</name>